<accession>A0A8S3QZX0</accession>
<dbReference type="Gene3D" id="3.90.320.10">
    <property type="match status" value="1"/>
</dbReference>
<evidence type="ECO:0000313" key="2">
    <source>
        <dbReference type="Proteomes" id="UP000683360"/>
    </source>
</evidence>
<proteinExistence type="predicted"/>
<dbReference type="Proteomes" id="UP000683360">
    <property type="component" value="Unassembled WGS sequence"/>
</dbReference>
<keyword evidence="2" id="KW-1185">Reference proteome</keyword>
<dbReference type="AlphaFoldDB" id="A0A8S3QZX0"/>
<name>A0A8S3QZX0_MYTED</name>
<dbReference type="OrthoDB" id="6158042at2759"/>
<evidence type="ECO:0008006" key="3">
    <source>
        <dbReference type="Google" id="ProtNLM"/>
    </source>
</evidence>
<reference evidence="1" key="1">
    <citation type="submission" date="2021-03" db="EMBL/GenBank/DDBJ databases">
        <authorList>
            <person name="Bekaert M."/>
        </authorList>
    </citation>
    <scope>NUCLEOTIDE SEQUENCE</scope>
</reference>
<dbReference type="InterPro" id="IPR011604">
    <property type="entry name" value="PDDEXK-like_dom_sf"/>
</dbReference>
<evidence type="ECO:0000313" key="1">
    <source>
        <dbReference type="EMBL" id="CAG2201255.1"/>
    </source>
</evidence>
<dbReference type="EMBL" id="CAJPWZ010000837">
    <property type="protein sequence ID" value="CAG2201255.1"/>
    <property type="molecule type" value="Genomic_DNA"/>
</dbReference>
<gene>
    <name evidence="1" type="ORF">MEDL_15866</name>
</gene>
<comment type="caution">
    <text evidence="1">The sequence shown here is derived from an EMBL/GenBank/DDBJ whole genome shotgun (WGS) entry which is preliminary data.</text>
</comment>
<sequence length="175" mass="19727">MTQIRTDGSFVKKNKLRIPDSGPTFNSEKHNQVTPGRQIANKEVNLLRKPIKKTQQISKVFLLRNECNVTVAKGQYDEKYKDNHLYDCGLVVNPEFSVLGATADGKLCSNGTTEILEIKTRMLLETSELKRQLSQLNGVNEDFVVPSLQRNIIEGQDINLGALFIPNFETPLTHQ</sequence>
<protein>
    <recommendedName>
        <fullName evidence="3">YqaJ viral recombinase domain-containing protein</fullName>
    </recommendedName>
</protein>
<organism evidence="1 2">
    <name type="scientific">Mytilus edulis</name>
    <name type="common">Blue mussel</name>
    <dbReference type="NCBI Taxonomy" id="6550"/>
    <lineage>
        <taxon>Eukaryota</taxon>
        <taxon>Metazoa</taxon>
        <taxon>Spiralia</taxon>
        <taxon>Lophotrochozoa</taxon>
        <taxon>Mollusca</taxon>
        <taxon>Bivalvia</taxon>
        <taxon>Autobranchia</taxon>
        <taxon>Pteriomorphia</taxon>
        <taxon>Mytilida</taxon>
        <taxon>Mytiloidea</taxon>
        <taxon>Mytilidae</taxon>
        <taxon>Mytilinae</taxon>
        <taxon>Mytilus</taxon>
    </lineage>
</organism>